<proteinExistence type="predicted"/>
<organism evidence="1 2">
    <name type="scientific">Dryococelus australis</name>
    <dbReference type="NCBI Taxonomy" id="614101"/>
    <lineage>
        <taxon>Eukaryota</taxon>
        <taxon>Metazoa</taxon>
        <taxon>Ecdysozoa</taxon>
        <taxon>Arthropoda</taxon>
        <taxon>Hexapoda</taxon>
        <taxon>Insecta</taxon>
        <taxon>Pterygota</taxon>
        <taxon>Neoptera</taxon>
        <taxon>Polyneoptera</taxon>
        <taxon>Phasmatodea</taxon>
        <taxon>Verophasmatodea</taxon>
        <taxon>Anareolatae</taxon>
        <taxon>Phasmatidae</taxon>
        <taxon>Eurycanthinae</taxon>
        <taxon>Dryococelus</taxon>
    </lineage>
</organism>
<protein>
    <submittedName>
        <fullName evidence="1">Uncharacterized protein</fullName>
    </submittedName>
</protein>
<evidence type="ECO:0000313" key="1">
    <source>
        <dbReference type="EMBL" id="KAJ8870221.1"/>
    </source>
</evidence>
<evidence type="ECO:0000313" key="2">
    <source>
        <dbReference type="Proteomes" id="UP001159363"/>
    </source>
</evidence>
<reference evidence="1 2" key="1">
    <citation type="submission" date="2023-02" db="EMBL/GenBank/DDBJ databases">
        <title>LHISI_Scaffold_Assembly.</title>
        <authorList>
            <person name="Stuart O.P."/>
            <person name="Cleave R."/>
            <person name="Magrath M.J.L."/>
            <person name="Mikheyev A.S."/>
        </authorList>
    </citation>
    <scope>NUCLEOTIDE SEQUENCE [LARGE SCALE GENOMIC DNA]</scope>
    <source>
        <strain evidence="1">Daus_M_001</strain>
        <tissue evidence="1">Leg muscle</tissue>
    </source>
</reference>
<name>A0ABQ9GFD7_9NEOP</name>
<gene>
    <name evidence="1" type="ORF">PR048_029238</name>
</gene>
<sequence>MEQQALQLLEESGYPTVKVIAIPKELVPPKGGQRSVLDAQRQRIIEENPGPCNEQVTAVGGHTEYGDLRNYRARFKGYKEIGGKNKHSKERAKEAVKHIDSFPKYVSHYCRSETDAKFLNEDLNLSTMYELYKSECNDPVSLSSYKSIFHTKFNLRFKSPKKRYTCELNIYNLGIHVGITGRRIFNIWLEHAAGHETQEIGSCLMKYIRENIHPPVNKLILWPDSRRGQNRSIRLILMLMYALQNHVSLESITLRFLPSGQSFLPNDSEFGDVECALKIQRQMYTDTDYMNVMKCCRKEKSSPSID</sequence>
<accession>A0ABQ9GFD7</accession>
<keyword evidence="2" id="KW-1185">Reference proteome</keyword>
<dbReference type="Proteomes" id="UP001159363">
    <property type="component" value="Chromosome 12"/>
</dbReference>
<dbReference type="PANTHER" id="PTHR10773">
    <property type="entry name" value="DNA-DIRECTED RNA POLYMERASES I, II, AND III SUBUNIT RPABC2"/>
    <property type="match status" value="1"/>
</dbReference>
<dbReference type="PANTHER" id="PTHR10773:SF19">
    <property type="match status" value="1"/>
</dbReference>
<dbReference type="EMBL" id="JARBHB010000013">
    <property type="protein sequence ID" value="KAJ8870221.1"/>
    <property type="molecule type" value="Genomic_DNA"/>
</dbReference>
<comment type="caution">
    <text evidence="1">The sequence shown here is derived from an EMBL/GenBank/DDBJ whole genome shotgun (WGS) entry which is preliminary data.</text>
</comment>